<dbReference type="KEGG" id="dai:Desaci_3699"/>
<evidence type="ECO:0000313" key="8">
    <source>
        <dbReference type="EMBL" id="AFM42580.1"/>
    </source>
</evidence>
<evidence type="ECO:0000256" key="4">
    <source>
        <dbReference type="ARBA" id="ARBA00022801"/>
    </source>
</evidence>
<proteinExistence type="inferred from homology"/>
<dbReference type="InterPro" id="IPR013527">
    <property type="entry name" value="YicC-like_N"/>
</dbReference>
<protein>
    <submittedName>
        <fullName evidence="8">TIGR00255 family protein</fullName>
    </submittedName>
</protein>
<dbReference type="HOGENOM" id="CLU_076609_1_0_9"/>
<evidence type="ECO:0000256" key="2">
    <source>
        <dbReference type="ARBA" id="ARBA00022722"/>
    </source>
</evidence>
<dbReference type="InterPro" id="IPR005229">
    <property type="entry name" value="YicC/YloC-like"/>
</dbReference>
<dbReference type="STRING" id="646529.Desaci_3699"/>
<organism evidence="8 9">
    <name type="scientific">Desulfosporosinus acidiphilus (strain DSM 22704 / JCM 16185 / SJ4)</name>
    <dbReference type="NCBI Taxonomy" id="646529"/>
    <lineage>
        <taxon>Bacteria</taxon>
        <taxon>Bacillati</taxon>
        <taxon>Bacillota</taxon>
        <taxon>Clostridia</taxon>
        <taxon>Eubacteriales</taxon>
        <taxon>Desulfitobacteriaceae</taxon>
        <taxon>Desulfosporosinus</taxon>
    </lineage>
</organism>
<comment type="cofactor">
    <cofactor evidence="1">
        <name>a divalent metal cation</name>
        <dbReference type="ChEBI" id="CHEBI:60240"/>
    </cofactor>
</comment>
<evidence type="ECO:0000256" key="5">
    <source>
        <dbReference type="ARBA" id="ARBA00035648"/>
    </source>
</evidence>
<dbReference type="Pfam" id="PF03755">
    <property type="entry name" value="YicC-like_N"/>
    <property type="match status" value="1"/>
</dbReference>
<feature type="domain" description="Endoribonuclease YicC-like C-terminal" evidence="7">
    <location>
        <begin position="169"/>
        <end position="288"/>
    </location>
</feature>
<dbReference type="NCBIfam" id="TIGR00255">
    <property type="entry name" value="YicC/YloC family endoribonuclease"/>
    <property type="match status" value="1"/>
</dbReference>
<dbReference type="GO" id="GO:0004521">
    <property type="term" value="F:RNA endonuclease activity"/>
    <property type="evidence" value="ECO:0007669"/>
    <property type="project" value="InterPro"/>
</dbReference>
<dbReference type="Proteomes" id="UP000002892">
    <property type="component" value="Chromosome"/>
</dbReference>
<dbReference type="Pfam" id="PF08340">
    <property type="entry name" value="YicC-like_C"/>
    <property type="match status" value="1"/>
</dbReference>
<gene>
    <name evidence="8" type="ordered locus">Desaci_3699</name>
</gene>
<keyword evidence="9" id="KW-1185">Reference proteome</keyword>
<sequence>MTGFGRGEASGSGYQFSVELKAVNHRFLEIVVRLPRNFVGFEERVRKILQEKFKRGRIEVHINIVETEGKMRLAKVDKELALSYDKALKDLASALHTAYDADIYRLVALPEVLSVQEPEVEPDTLWSECAKALLKAAEGFGQMRRAEGEKLTVDLLQRLDQLTEHMHLISERAPHVVTEYQERLQERIQTLLGGVELDPVRLANEVAYFADRASITEELVRFDSHLAQSREALRSYDSVGRKLDFLVQEMNREINTIGSKANDLIIGKQVVIVKSELEKVREQIQNLE</sequence>
<keyword evidence="3" id="KW-0255">Endonuclease</keyword>
<keyword evidence="4" id="KW-0378">Hydrolase</keyword>
<comment type="similarity">
    <text evidence="5">Belongs to the YicC/YloC family.</text>
</comment>
<dbReference type="InterPro" id="IPR013551">
    <property type="entry name" value="YicC-like_C"/>
</dbReference>
<reference evidence="8 9" key="1">
    <citation type="journal article" date="2012" name="J. Bacteriol.">
        <title>Complete genome sequences of Desulfosporosinus orientis DSM765T, Desulfosporosinus youngiae DSM17734T, Desulfosporosinus meridiei DSM13257T, and Desulfosporosinus acidiphilus DSM22704T.</title>
        <authorList>
            <person name="Pester M."/>
            <person name="Brambilla E."/>
            <person name="Alazard D."/>
            <person name="Rattei T."/>
            <person name="Weinmaier T."/>
            <person name="Han J."/>
            <person name="Lucas S."/>
            <person name="Lapidus A."/>
            <person name="Cheng J.F."/>
            <person name="Goodwin L."/>
            <person name="Pitluck S."/>
            <person name="Peters L."/>
            <person name="Ovchinnikova G."/>
            <person name="Teshima H."/>
            <person name="Detter J.C."/>
            <person name="Han C.S."/>
            <person name="Tapia R."/>
            <person name="Land M.L."/>
            <person name="Hauser L."/>
            <person name="Kyrpides N.C."/>
            <person name="Ivanova N.N."/>
            <person name="Pagani I."/>
            <person name="Huntmann M."/>
            <person name="Wei C.L."/>
            <person name="Davenport K.W."/>
            <person name="Daligault H."/>
            <person name="Chain P.S."/>
            <person name="Chen A."/>
            <person name="Mavromatis K."/>
            <person name="Markowitz V."/>
            <person name="Szeto E."/>
            <person name="Mikhailova N."/>
            <person name="Pati A."/>
            <person name="Wagner M."/>
            <person name="Woyke T."/>
            <person name="Ollivier B."/>
            <person name="Klenk H.P."/>
            <person name="Spring S."/>
            <person name="Loy A."/>
        </authorList>
    </citation>
    <scope>NUCLEOTIDE SEQUENCE [LARGE SCALE GENOMIC DNA]</scope>
    <source>
        <strain evidence="9">DSM 22704 / JCM 16185 / SJ4</strain>
    </source>
</reference>
<feature type="domain" description="Endoribonuclease YicC-like N-terminal" evidence="6">
    <location>
        <begin position="1"/>
        <end position="152"/>
    </location>
</feature>
<evidence type="ECO:0000256" key="3">
    <source>
        <dbReference type="ARBA" id="ARBA00022759"/>
    </source>
</evidence>
<evidence type="ECO:0000313" key="9">
    <source>
        <dbReference type="Proteomes" id="UP000002892"/>
    </source>
</evidence>
<dbReference type="PANTHER" id="PTHR30636:SF3">
    <property type="entry name" value="UPF0701 PROTEIN YICC"/>
    <property type="match status" value="1"/>
</dbReference>
<dbReference type="PANTHER" id="PTHR30636">
    <property type="entry name" value="UPF0701 PROTEIN YICC"/>
    <property type="match status" value="1"/>
</dbReference>
<dbReference type="eggNOG" id="COG1561">
    <property type="taxonomic scope" value="Bacteria"/>
</dbReference>
<dbReference type="EMBL" id="CP003639">
    <property type="protein sequence ID" value="AFM42580.1"/>
    <property type="molecule type" value="Genomic_DNA"/>
</dbReference>
<evidence type="ECO:0000259" key="7">
    <source>
        <dbReference type="Pfam" id="PF08340"/>
    </source>
</evidence>
<keyword evidence="2" id="KW-0540">Nuclease</keyword>
<name>I4D9V6_DESAJ</name>
<evidence type="ECO:0000256" key="1">
    <source>
        <dbReference type="ARBA" id="ARBA00001968"/>
    </source>
</evidence>
<accession>I4D9V6</accession>
<dbReference type="GO" id="GO:0016787">
    <property type="term" value="F:hydrolase activity"/>
    <property type="evidence" value="ECO:0007669"/>
    <property type="project" value="UniProtKB-KW"/>
</dbReference>
<evidence type="ECO:0000259" key="6">
    <source>
        <dbReference type="Pfam" id="PF03755"/>
    </source>
</evidence>
<dbReference type="AlphaFoldDB" id="I4D9V6"/>